<evidence type="ECO:0000313" key="1">
    <source>
        <dbReference type="EMBL" id="WZP14690.1"/>
    </source>
</evidence>
<dbReference type="RefSeq" id="WP_342022343.1">
    <property type="nucleotide sequence ID" value="NZ_CP151657.1"/>
</dbReference>
<dbReference type="Gene3D" id="3.40.50.12780">
    <property type="entry name" value="N-terminal domain of ligase-like"/>
    <property type="match status" value="1"/>
</dbReference>
<evidence type="ECO:0000313" key="2">
    <source>
        <dbReference type="Proteomes" id="UP001448858"/>
    </source>
</evidence>
<keyword evidence="2" id="KW-1185">Reference proteome</keyword>
<organism evidence="1 2">
    <name type="scientific">Arthrobacter citreus</name>
    <dbReference type="NCBI Taxonomy" id="1670"/>
    <lineage>
        <taxon>Bacteria</taxon>
        <taxon>Bacillati</taxon>
        <taxon>Actinomycetota</taxon>
        <taxon>Actinomycetes</taxon>
        <taxon>Micrococcales</taxon>
        <taxon>Micrococcaceae</taxon>
        <taxon>Arthrobacter</taxon>
    </lineage>
</organism>
<protein>
    <submittedName>
        <fullName evidence="1">TIGR03089 family protein</fullName>
    </submittedName>
</protein>
<dbReference type="InterPro" id="IPR042099">
    <property type="entry name" value="ANL_N_sf"/>
</dbReference>
<dbReference type="InterPro" id="IPR017523">
    <property type="entry name" value="Rv3268"/>
</dbReference>
<proteinExistence type="predicted"/>
<accession>A0ABZ2ZU34</accession>
<dbReference type="Proteomes" id="UP001448858">
    <property type="component" value="Chromosome"/>
</dbReference>
<reference evidence="1 2" key="1">
    <citation type="submission" date="2024-04" db="EMBL/GenBank/DDBJ databases">
        <title>Arthrobacter sp. from Plains bison fecal sample.</title>
        <authorList>
            <person name="Ruzzini A."/>
        </authorList>
    </citation>
    <scope>NUCLEOTIDE SEQUENCE [LARGE SCALE GENOMIC DNA]</scope>
    <source>
        <strain evidence="1 2">EINP1</strain>
    </source>
</reference>
<dbReference type="EMBL" id="CP151657">
    <property type="protein sequence ID" value="WZP14690.1"/>
    <property type="molecule type" value="Genomic_DNA"/>
</dbReference>
<sequence>MSARISVPTILSTLRTRQATSPALIWYGPGSERIELSGKVLDNWVAKTSNLLVDELDAEPGIRLRLDLPPHWKTLVWALAAWQTGCTVLVGDAALMGDAARVGDAAEDSAAAPDVTVTASQEVLDTADGTVVAVAPGALELRWAGSLPAAAVDYAAEVRSYADTYVAGDEAGDHYTALHITAGPSLTYGQLAEAAGSGARQTLLVPAAAGLPAVLTASLRTWAAGGTVVLAVPEVEITPRLLAAEKITAQLEA</sequence>
<gene>
    <name evidence="1" type="ORF">AAE021_10835</name>
</gene>
<dbReference type="NCBIfam" id="TIGR03089">
    <property type="entry name" value="TIGR03089 family protein"/>
    <property type="match status" value="1"/>
</dbReference>
<name>A0ABZ2ZU34_9MICC</name>
<dbReference type="SUPFAM" id="SSF56801">
    <property type="entry name" value="Acetyl-CoA synthetase-like"/>
    <property type="match status" value="1"/>
</dbReference>